<dbReference type="AlphaFoldDB" id="A0AAE0BZE9"/>
<organism evidence="2 3">
    <name type="scientific">Cymbomonas tetramitiformis</name>
    <dbReference type="NCBI Taxonomy" id="36881"/>
    <lineage>
        <taxon>Eukaryota</taxon>
        <taxon>Viridiplantae</taxon>
        <taxon>Chlorophyta</taxon>
        <taxon>Pyramimonadophyceae</taxon>
        <taxon>Pyramimonadales</taxon>
        <taxon>Pyramimonadaceae</taxon>
        <taxon>Cymbomonas</taxon>
    </lineage>
</organism>
<feature type="coiled-coil region" evidence="1">
    <location>
        <begin position="86"/>
        <end position="113"/>
    </location>
</feature>
<evidence type="ECO:0000256" key="1">
    <source>
        <dbReference type="SAM" id="Coils"/>
    </source>
</evidence>
<evidence type="ECO:0000313" key="3">
    <source>
        <dbReference type="Proteomes" id="UP001190700"/>
    </source>
</evidence>
<dbReference type="InterPro" id="IPR006502">
    <property type="entry name" value="PDDEXK-like"/>
</dbReference>
<sequence>MEFPGTAPLALDFLPCDLNHRTTQTAASSSCCAAEQTISTSLDFGLLFGESSSASLNAKIVNEGPNSLVIQKRLLNAFLYCDDPVQKQVLQVVQNAARDLENLEERLSLMHAALLDSGFKGTVSSFEGGRGASGGVMSYKHSFLEVETGGRSQITHTYIVEPQLREQFKIVRPTTQYERLLKELPMEFVGTRAQLTQITEFMCERMSESFQAQSMSIPPWRQLSNMIAKWGLHPDRTIRARHAKEAVQRIPTEKRWIHIPTNKMIGKIASPVVQSTQLVVLTNGSELKADQPSSLRRLPEGTARGGLALKSGVCKVR</sequence>
<keyword evidence="1" id="KW-0175">Coiled coil</keyword>
<dbReference type="Pfam" id="PF04720">
    <property type="entry name" value="PDDEXK_6"/>
    <property type="match status" value="1"/>
</dbReference>
<keyword evidence="3" id="KW-1185">Reference proteome</keyword>
<dbReference type="NCBIfam" id="TIGR01615">
    <property type="entry name" value="A_thal_3542"/>
    <property type="match status" value="1"/>
</dbReference>
<accession>A0AAE0BZE9</accession>
<dbReference type="Proteomes" id="UP001190700">
    <property type="component" value="Unassembled WGS sequence"/>
</dbReference>
<gene>
    <name evidence="2" type="ORF">CYMTET_45719</name>
</gene>
<dbReference type="EMBL" id="LGRX02031564">
    <property type="protein sequence ID" value="KAK3244680.1"/>
    <property type="molecule type" value="Genomic_DNA"/>
</dbReference>
<proteinExistence type="predicted"/>
<dbReference type="PANTHER" id="PTHR31579">
    <property type="entry name" value="OS03G0796600 PROTEIN"/>
    <property type="match status" value="1"/>
</dbReference>
<comment type="caution">
    <text evidence="2">The sequence shown here is derived from an EMBL/GenBank/DDBJ whole genome shotgun (WGS) entry which is preliminary data.</text>
</comment>
<protein>
    <submittedName>
        <fullName evidence="2">Uncharacterized protein</fullName>
    </submittedName>
</protein>
<reference evidence="2 3" key="1">
    <citation type="journal article" date="2015" name="Genome Biol. Evol.">
        <title>Comparative Genomics of a Bacterivorous Green Alga Reveals Evolutionary Causalities and Consequences of Phago-Mixotrophic Mode of Nutrition.</title>
        <authorList>
            <person name="Burns J.A."/>
            <person name="Paasch A."/>
            <person name="Narechania A."/>
            <person name="Kim E."/>
        </authorList>
    </citation>
    <scope>NUCLEOTIDE SEQUENCE [LARGE SCALE GENOMIC DNA]</scope>
    <source>
        <strain evidence="2 3">PLY_AMNH</strain>
    </source>
</reference>
<dbReference type="PANTHER" id="PTHR31579:SF1">
    <property type="entry name" value="OS03G0796600 PROTEIN"/>
    <property type="match status" value="1"/>
</dbReference>
<name>A0AAE0BZE9_9CHLO</name>
<evidence type="ECO:0000313" key="2">
    <source>
        <dbReference type="EMBL" id="KAK3244680.1"/>
    </source>
</evidence>